<dbReference type="PANTHER" id="PTHR36508">
    <property type="entry name" value="PROTEIN SLYX"/>
    <property type="match status" value="1"/>
</dbReference>
<protein>
    <recommendedName>
        <fullName evidence="3">Protein SlyX homolog</fullName>
    </recommendedName>
</protein>
<proteinExistence type="inferred from homology"/>
<reference evidence="2" key="1">
    <citation type="submission" date="2018-06" db="EMBL/GenBank/DDBJ databases">
        <authorList>
            <person name="Zhirakovskaya E."/>
        </authorList>
    </citation>
    <scope>NUCLEOTIDE SEQUENCE</scope>
</reference>
<gene>
    <name evidence="2" type="ORF">MNBD_ALPHA05-150</name>
</gene>
<dbReference type="EMBL" id="UOEH01000359">
    <property type="protein sequence ID" value="VAW02230.1"/>
    <property type="molecule type" value="Genomic_DNA"/>
</dbReference>
<feature type="region of interest" description="Disordered" evidence="1">
    <location>
        <begin position="46"/>
        <end position="72"/>
    </location>
</feature>
<sequence>MSEEGLNARIEKLEERAAFQENAIEELSDAVTDQWKLIDAMKRDTQRLTDELKQVEDNLERGEPREPPPPHY</sequence>
<dbReference type="AlphaFoldDB" id="A0A3B0SD47"/>
<dbReference type="PANTHER" id="PTHR36508:SF1">
    <property type="entry name" value="PROTEIN SLYX"/>
    <property type="match status" value="1"/>
</dbReference>
<evidence type="ECO:0008006" key="3">
    <source>
        <dbReference type="Google" id="ProtNLM"/>
    </source>
</evidence>
<name>A0A3B0SD47_9ZZZZ</name>
<dbReference type="InterPro" id="IPR007236">
    <property type="entry name" value="SlyX"/>
</dbReference>
<dbReference type="Gene3D" id="1.20.5.300">
    <property type="match status" value="1"/>
</dbReference>
<dbReference type="Pfam" id="PF04102">
    <property type="entry name" value="SlyX"/>
    <property type="match status" value="1"/>
</dbReference>
<organism evidence="2">
    <name type="scientific">hydrothermal vent metagenome</name>
    <dbReference type="NCBI Taxonomy" id="652676"/>
    <lineage>
        <taxon>unclassified sequences</taxon>
        <taxon>metagenomes</taxon>
        <taxon>ecological metagenomes</taxon>
    </lineage>
</organism>
<dbReference type="HAMAP" id="MF_00715">
    <property type="entry name" value="SlyX"/>
    <property type="match status" value="1"/>
</dbReference>
<evidence type="ECO:0000256" key="1">
    <source>
        <dbReference type="SAM" id="MobiDB-lite"/>
    </source>
</evidence>
<evidence type="ECO:0000313" key="2">
    <source>
        <dbReference type="EMBL" id="VAW02230.1"/>
    </source>
</evidence>
<accession>A0A3B0SD47</accession>